<gene>
    <name evidence="1" type="ORF">M8744_15065</name>
</gene>
<comment type="caution">
    <text evidence="1">The sequence shown here is derived from an EMBL/GenBank/DDBJ whole genome shotgun (WGS) entry which is preliminary data.</text>
</comment>
<organism evidence="1 2">
    <name type="scientific">Lutimaribacter degradans</name>
    <dbReference type="NCBI Taxonomy" id="2945989"/>
    <lineage>
        <taxon>Bacteria</taxon>
        <taxon>Pseudomonadati</taxon>
        <taxon>Pseudomonadota</taxon>
        <taxon>Alphaproteobacteria</taxon>
        <taxon>Rhodobacterales</taxon>
        <taxon>Roseobacteraceae</taxon>
        <taxon>Lutimaribacter</taxon>
    </lineage>
</organism>
<proteinExistence type="predicted"/>
<accession>A0ACC5ZZF8</accession>
<evidence type="ECO:0000313" key="1">
    <source>
        <dbReference type="EMBL" id="MCM2563476.1"/>
    </source>
</evidence>
<evidence type="ECO:0000313" key="2">
    <source>
        <dbReference type="Proteomes" id="UP001203036"/>
    </source>
</evidence>
<reference evidence="1" key="1">
    <citation type="submission" date="2022-06" db="EMBL/GenBank/DDBJ databases">
        <title>Lutimaribacter sp. EGI FJ00013, a novel bacterium isolated from a salt lake sediment enrichment.</title>
        <authorList>
            <person name="Gao L."/>
            <person name="Fang B.-Z."/>
            <person name="Li W.-J."/>
        </authorList>
    </citation>
    <scope>NUCLEOTIDE SEQUENCE</scope>
    <source>
        <strain evidence="1">EGI FJ00013</strain>
    </source>
</reference>
<dbReference type="EMBL" id="JAMQGO010000012">
    <property type="protein sequence ID" value="MCM2563476.1"/>
    <property type="molecule type" value="Genomic_DNA"/>
</dbReference>
<sequence>MAPVLQSQSILFELLRSFTTLARTLNLSHAVKELNSTRQTVRRHISQLEELRGEELFKVVDRQYVLTDAGQRALPEATDLLARGVAWAKGYANHSSGLSTINYSDDGLTYHLQQQRISKIWDGDNGFMRTALRSWAMAGGQIEDPAMALMRPYLLIYRRQNDSWICCEIGEESAFASWFGWAKARSSIGSQVEMMPGGGVIASLMEKPLTDIETSHGIRLDHVFTKIPREDGGELVSMAFQRLNLGGRFPDGSFALISVVQRTYDVEIDHLDEETIRTMPPELVMPVPEKLQAMQSFVA</sequence>
<protein>
    <submittedName>
        <fullName evidence="1">LysR family transcriptional regulator</fullName>
    </submittedName>
</protein>
<name>A0ACC5ZZF8_9RHOB</name>
<dbReference type="Proteomes" id="UP001203036">
    <property type="component" value="Unassembled WGS sequence"/>
</dbReference>
<keyword evidence="2" id="KW-1185">Reference proteome</keyword>